<dbReference type="GO" id="GO:0008250">
    <property type="term" value="C:oligosaccharyltransferase complex"/>
    <property type="evidence" value="ECO:0007669"/>
    <property type="project" value="UniProtKB-UniRule"/>
</dbReference>
<dbReference type="Proteomes" id="UP000079169">
    <property type="component" value="Unplaced"/>
</dbReference>
<comment type="pathway">
    <text evidence="3 11">Protein modification; protein glycosylation.</text>
</comment>
<dbReference type="GO" id="GO:0018279">
    <property type="term" value="P:protein N-linked glycosylation via asparagine"/>
    <property type="evidence" value="ECO:0007669"/>
    <property type="project" value="TreeGrafter"/>
</dbReference>
<dbReference type="RefSeq" id="XP_026684175.1">
    <property type="nucleotide sequence ID" value="XM_026828374.1"/>
</dbReference>
<organism evidence="12 15">
    <name type="scientific">Diaphorina citri</name>
    <name type="common">Asian citrus psyllid</name>
    <dbReference type="NCBI Taxonomy" id="121845"/>
    <lineage>
        <taxon>Eukaryota</taxon>
        <taxon>Metazoa</taxon>
        <taxon>Ecdysozoa</taxon>
        <taxon>Arthropoda</taxon>
        <taxon>Hexapoda</taxon>
        <taxon>Insecta</taxon>
        <taxon>Pterygota</taxon>
        <taxon>Neoptera</taxon>
        <taxon>Paraneoptera</taxon>
        <taxon>Hemiptera</taxon>
        <taxon>Sternorrhyncha</taxon>
        <taxon>Psylloidea</taxon>
        <taxon>Psyllidae</taxon>
        <taxon>Diaphorininae</taxon>
        <taxon>Diaphorina</taxon>
    </lineage>
</organism>
<evidence type="ECO:0000256" key="5">
    <source>
        <dbReference type="ARBA" id="ARBA00017611"/>
    </source>
</evidence>
<evidence type="ECO:0000256" key="6">
    <source>
        <dbReference type="ARBA" id="ARBA00022692"/>
    </source>
</evidence>
<dbReference type="UniPathway" id="UPA00378"/>
<keyword evidence="10" id="KW-0472">Membrane</keyword>
<evidence type="ECO:0000256" key="4">
    <source>
        <dbReference type="ARBA" id="ARBA00008905"/>
    </source>
</evidence>
<comment type="subcellular location">
    <subcellularLocation>
        <location evidence="2 11">Endoplasmic reticulum membrane</location>
        <topology evidence="2 11">Single-pass type I membrane protein</topology>
    </subcellularLocation>
</comment>
<dbReference type="PaxDb" id="121845-A0A3Q0J6T3"/>
<dbReference type="RefSeq" id="XP_026684182.1">
    <property type="nucleotide sequence ID" value="XM_026828381.1"/>
</dbReference>
<keyword evidence="6" id="KW-0812">Transmembrane</keyword>
<sequence length="120" mass="13825">MPTTQVEQTITYGPYENVPPYTKANITIHYENNSPFLVVTRLVRQIEVSHWGNIAVEEHIHLKHDGAKLKGTFSRYDYQRDSAHGIKSFKTILPAAASDAYYRDEIGKRVFIIIIIIFVF</sequence>
<evidence type="ECO:0000256" key="11">
    <source>
        <dbReference type="RuleBase" id="RU361143"/>
    </source>
</evidence>
<keyword evidence="12" id="KW-1185">Reference proteome</keyword>
<evidence type="ECO:0000256" key="10">
    <source>
        <dbReference type="ARBA" id="ARBA00023136"/>
    </source>
</evidence>
<evidence type="ECO:0000256" key="8">
    <source>
        <dbReference type="ARBA" id="ARBA00022824"/>
    </source>
</evidence>
<evidence type="ECO:0000313" key="13">
    <source>
        <dbReference type="RefSeq" id="XP_026684171.1"/>
    </source>
</evidence>
<gene>
    <name evidence="13 14 15 16" type="primary">LOC113470147</name>
</gene>
<name>A0A3Q0J6T3_DIACI</name>
<keyword evidence="9" id="KW-1133">Transmembrane helix</keyword>
<comment type="similarity">
    <text evidence="4 11">Belongs to the OST1 family.</text>
</comment>
<proteinExistence type="inferred from homology"/>
<evidence type="ECO:0000256" key="1">
    <source>
        <dbReference type="ARBA" id="ARBA00002791"/>
    </source>
</evidence>
<evidence type="ECO:0000256" key="9">
    <source>
        <dbReference type="ARBA" id="ARBA00022989"/>
    </source>
</evidence>
<keyword evidence="7" id="KW-0732">Signal</keyword>
<evidence type="ECO:0000313" key="16">
    <source>
        <dbReference type="RefSeq" id="XP_026684188.1"/>
    </source>
</evidence>
<evidence type="ECO:0000313" key="14">
    <source>
        <dbReference type="RefSeq" id="XP_026684175.1"/>
    </source>
</evidence>
<comment type="subunit">
    <text evidence="11">Component of the oligosaccharyltransferase (OST) complex.</text>
</comment>
<dbReference type="STRING" id="121845.A0A3Q0J6T3"/>
<comment type="function">
    <text evidence="1 11">Subunit of the oligosaccharyl transferase (OST) complex that catalyzes the initial transfer of a defined glycan (Glc(3)Man(9)GlcNAc(2) in eukaryotes) from the lipid carrier dolichol-pyrophosphate to an asparagine residue within an Asn-X-Ser/Thr consensus motif in nascent polypeptide chains, the first step in protein N-glycosylation. N-glycosylation occurs cotranslationally and the complex associates with the Sec61 complex at the channel-forming translocon complex that mediates protein translocation across the endoplasmic reticulum (ER). All subunits are required for a maximal enzyme activity.</text>
</comment>
<dbReference type="PANTHER" id="PTHR21049:SF0">
    <property type="entry name" value="DOLICHYL-DIPHOSPHOOLIGOSACCHARIDE--PROTEIN GLYCOSYLTRANSFERASE SUBUNIT 1"/>
    <property type="match status" value="1"/>
</dbReference>
<dbReference type="RefSeq" id="XP_026684188.1">
    <property type="nucleotide sequence ID" value="XM_026828387.1"/>
</dbReference>
<protein>
    <recommendedName>
        <fullName evidence="5 11">Dolichyl-diphosphooligosaccharide--protein glycosyltransferase subunit 1</fullName>
    </recommendedName>
</protein>
<evidence type="ECO:0000256" key="3">
    <source>
        <dbReference type="ARBA" id="ARBA00004922"/>
    </source>
</evidence>
<accession>A0A3Q0J6T3</accession>
<keyword evidence="8 11" id="KW-0256">Endoplasmic reticulum</keyword>
<dbReference type="RefSeq" id="XP_026684171.1">
    <property type="nucleotide sequence ID" value="XM_026828370.1"/>
</dbReference>
<evidence type="ECO:0000313" key="12">
    <source>
        <dbReference type="Proteomes" id="UP000079169"/>
    </source>
</evidence>
<dbReference type="AlphaFoldDB" id="A0A3Q0J6T3"/>
<evidence type="ECO:0000256" key="2">
    <source>
        <dbReference type="ARBA" id="ARBA00004115"/>
    </source>
</evidence>
<dbReference type="InterPro" id="IPR007676">
    <property type="entry name" value="Ribophorin_I"/>
</dbReference>
<evidence type="ECO:0000313" key="15">
    <source>
        <dbReference type="RefSeq" id="XP_026684182.1"/>
    </source>
</evidence>
<dbReference type="KEGG" id="dci:113470147"/>
<dbReference type="GeneID" id="113470147"/>
<reference evidence="13 14" key="1">
    <citation type="submission" date="2025-04" db="UniProtKB">
        <authorList>
            <consortium name="RefSeq"/>
        </authorList>
    </citation>
    <scope>IDENTIFICATION</scope>
</reference>
<dbReference type="Pfam" id="PF04597">
    <property type="entry name" value="Ribophorin_I"/>
    <property type="match status" value="1"/>
</dbReference>
<dbReference type="PANTHER" id="PTHR21049">
    <property type="entry name" value="RIBOPHORIN I"/>
    <property type="match status" value="1"/>
</dbReference>
<evidence type="ECO:0000256" key="7">
    <source>
        <dbReference type="ARBA" id="ARBA00022729"/>
    </source>
</evidence>